<dbReference type="Proteomes" id="UP000182510">
    <property type="component" value="Chromosome"/>
</dbReference>
<dbReference type="RefSeq" id="WP_072552919.1">
    <property type="nucleotide sequence ID" value="NZ_CP018153.1"/>
</dbReference>
<accession>A0A1L3J588</accession>
<dbReference type="Pfam" id="PF09411">
    <property type="entry name" value="PagL"/>
    <property type="match status" value="1"/>
</dbReference>
<dbReference type="OrthoDB" id="627554at2"/>
<sequence length="367" mass="42128">MKKISLCLFFLSSLLLQAQEEKLSKYYSLDASYFYGSILEHNPDISHLITGHPTGVILSWNQKTYGLKEWERRYNYPDFGYSFTYQDLKNQYLGESFGLYAHFNFYFFNRNLMFRIGQGLAYNTNPYDSDQNYINNAYGSKILSTTYLMGNYYRQNIIDGFGLQAGVSIIHYSNADFRSPNNSTNTFTFNLGVNYLLDHEEHPEYIPEGIREKYTEPVHYNFAIRSGVNSTGVVGSPQLPFLTIAAYADKVINVKSTLQGGAELIFSRSLEEFIQYKAAAFPQQNNDPNADAKRVGAFIGHKLTFNKMALITQLGCYVYYPYTSYVEQIYNRIGLERKITDNWWASATVRSHAANAEAVEFSIGYRL</sequence>
<feature type="signal peptide" evidence="1">
    <location>
        <begin position="1"/>
        <end position="18"/>
    </location>
</feature>
<reference evidence="2 3" key="1">
    <citation type="submission" date="2016-11" db="EMBL/GenBank/DDBJ databases">
        <title>Gramella sp. LPB0144 isolated from marine environment.</title>
        <authorList>
            <person name="Kim E."/>
            <person name="Yi H."/>
        </authorList>
    </citation>
    <scope>NUCLEOTIDE SEQUENCE [LARGE SCALE GENOMIC DNA]</scope>
    <source>
        <strain evidence="2 3">LPB0144</strain>
    </source>
</reference>
<evidence type="ECO:0000313" key="3">
    <source>
        <dbReference type="Proteomes" id="UP000182510"/>
    </source>
</evidence>
<organism evidence="2 3">
    <name type="scientific">Christiangramia salexigens</name>
    <dbReference type="NCBI Taxonomy" id="1913577"/>
    <lineage>
        <taxon>Bacteria</taxon>
        <taxon>Pseudomonadati</taxon>
        <taxon>Bacteroidota</taxon>
        <taxon>Flavobacteriia</taxon>
        <taxon>Flavobacteriales</taxon>
        <taxon>Flavobacteriaceae</taxon>
        <taxon>Christiangramia</taxon>
    </lineage>
</organism>
<dbReference type="Gene3D" id="2.40.160.20">
    <property type="match status" value="1"/>
</dbReference>
<dbReference type="AlphaFoldDB" id="A0A1L3J588"/>
<dbReference type="EMBL" id="CP018153">
    <property type="protein sequence ID" value="APG60273.1"/>
    <property type="molecule type" value="Genomic_DNA"/>
</dbReference>
<keyword evidence="3" id="KW-1185">Reference proteome</keyword>
<protein>
    <submittedName>
        <fullName evidence="2">Deacylase</fullName>
    </submittedName>
</protein>
<dbReference type="STRING" id="1913577.LPB144_07565"/>
<evidence type="ECO:0000313" key="2">
    <source>
        <dbReference type="EMBL" id="APG60273.1"/>
    </source>
</evidence>
<dbReference type="KEGG" id="grl:LPB144_07565"/>
<evidence type="ECO:0000256" key="1">
    <source>
        <dbReference type="SAM" id="SignalP"/>
    </source>
</evidence>
<gene>
    <name evidence="2" type="ORF">LPB144_07565</name>
</gene>
<keyword evidence="1" id="KW-0732">Signal</keyword>
<dbReference type="InterPro" id="IPR018550">
    <property type="entry name" value="Lipid-A_deacylase-rel"/>
</dbReference>
<proteinExistence type="predicted"/>
<name>A0A1L3J588_9FLAO</name>
<feature type="chain" id="PRO_5012837625" evidence="1">
    <location>
        <begin position="19"/>
        <end position="367"/>
    </location>
</feature>